<dbReference type="AlphaFoldDB" id="A0A4V0YZ62"/>
<dbReference type="Proteomes" id="UP000290365">
    <property type="component" value="Chromosome"/>
</dbReference>
<dbReference type="SUPFAM" id="SSF55729">
    <property type="entry name" value="Acyl-CoA N-acyltransferases (Nat)"/>
    <property type="match status" value="1"/>
</dbReference>
<dbReference type="OrthoDB" id="157281at2"/>
<proteinExistence type="predicted"/>
<name>A0A4V0YZ62_KTERU</name>
<dbReference type="EMBL" id="CP035758">
    <property type="protein sequence ID" value="QBD78611.1"/>
    <property type="molecule type" value="Genomic_DNA"/>
</dbReference>
<accession>A0A4V0YZ62</accession>
<gene>
    <name evidence="2" type="ORF">EPA93_22495</name>
</gene>
<dbReference type="InterPro" id="IPR016181">
    <property type="entry name" value="Acyl_CoA_acyltransferase"/>
</dbReference>
<evidence type="ECO:0000259" key="1">
    <source>
        <dbReference type="PROSITE" id="PS51186"/>
    </source>
</evidence>
<dbReference type="PROSITE" id="PS51186">
    <property type="entry name" value="GNAT"/>
    <property type="match status" value="1"/>
</dbReference>
<dbReference type="GO" id="GO:0016747">
    <property type="term" value="F:acyltransferase activity, transferring groups other than amino-acyl groups"/>
    <property type="evidence" value="ECO:0007669"/>
    <property type="project" value="InterPro"/>
</dbReference>
<keyword evidence="3" id="KW-1185">Reference proteome</keyword>
<organism evidence="2 3">
    <name type="scientific">Ktedonosporobacter rubrisoli</name>
    <dbReference type="NCBI Taxonomy" id="2509675"/>
    <lineage>
        <taxon>Bacteria</taxon>
        <taxon>Bacillati</taxon>
        <taxon>Chloroflexota</taxon>
        <taxon>Ktedonobacteria</taxon>
        <taxon>Ktedonobacterales</taxon>
        <taxon>Ktedonosporobacteraceae</taxon>
        <taxon>Ktedonosporobacter</taxon>
    </lineage>
</organism>
<dbReference type="RefSeq" id="WP_129889664.1">
    <property type="nucleotide sequence ID" value="NZ_CP035758.1"/>
</dbReference>
<sequence length="275" mass="30989">MDEYRFSNALDYTHAQLSEMHNLSFSGYFFPMTITPAKSANYWRTHQIDANRCVVMHDRHGDFVGMARMGTRGRRGWCGGFGIAPQFRGRGASHVLAERMVQVARESELATLQLEVLTQNTRAFKVYEKAGFVAKRRLFGLEMETSALPAGSRLQTETSGPEAFLPLVYMDGDPCWGCEPASILTLQTETITVPDPQGRANSLLVWRTHEVAEILGAVFQSELTDGELVTVLRRAAGDAPKLWLYNEPEQSPFLARCRSLGFKEFFTQYEMSMQL</sequence>
<feature type="domain" description="N-acetyltransferase" evidence="1">
    <location>
        <begin position="7"/>
        <end position="155"/>
    </location>
</feature>
<evidence type="ECO:0000313" key="2">
    <source>
        <dbReference type="EMBL" id="QBD78611.1"/>
    </source>
</evidence>
<protein>
    <submittedName>
        <fullName evidence="2">GNAT family N-acetyltransferase</fullName>
    </submittedName>
</protein>
<dbReference type="CDD" id="cd04301">
    <property type="entry name" value="NAT_SF"/>
    <property type="match status" value="1"/>
</dbReference>
<evidence type="ECO:0000313" key="3">
    <source>
        <dbReference type="Proteomes" id="UP000290365"/>
    </source>
</evidence>
<dbReference type="InterPro" id="IPR000182">
    <property type="entry name" value="GNAT_dom"/>
</dbReference>
<reference evidence="2 3" key="1">
    <citation type="submission" date="2019-01" db="EMBL/GenBank/DDBJ databases">
        <title>Ktedonosporobacter rubrisoli SCAWS-G2.</title>
        <authorList>
            <person name="Huang Y."/>
            <person name="Yan B."/>
        </authorList>
    </citation>
    <scope>NUCLEOTIDE SEQUENCE [LARGE SCALE GENOMIC DNA]</scope>
    <source>
        <strain evidence="2 3">SCAWS-G2</strain>
    </source>
</reference>
<dbReference type="Pfam" id="PF00583">
    <property type="entry name" value="Acetyltransf_1"/>
    <property type="match status" value="1"/>
</dbReference>
<dbReference type="Gene3D" id="3.40.630.30">
    <property type="match status" value="1"/>
</dbReference>
<keyword evidence="2" id="KW-0808">Transferase</keyword>
<dbReference type="KEGG" id="kbs:EPA93_22495"/>